<accession>A0A1L8D6U4</accession>
<dbReference type="EMBL" id="GFDF01011912">
    <property type="protein sequence ID" value="JAV02172.1"/>
    <property type="molecule type" value="Transcribed_RNA"/>
</dbReference>
<feature type="transmembrane region" description="Helical" evidence="1">
    <location>
        <begin position="20"/>
        <end position="41"/>
    </location>
</feature>
<keyword evidence="1" id="KW-1133">Transmembrane helix</keyword>
<protein>
    <submittedName>
        <fullName evidence="2">Uncharacterized protein</fullName>
    </submittedName>
</protein>
<proteinExistence type="predicted"/>
<name>A0A1L8D6U4_9DIPT</name>
<reference evidence="2" key="1">
    <citation type="submission" date="2016-12" db="EMBL/GenBank/DDBJ databases">
        <title>An insight into the sialome and mialome of the sand fly, Nyssomyia neivai.</title>
        <authorList>
            <person name="Sebastian V."/>
            <person name="Goulart T.M."/>
            <person name="Oliveira W."/>
            <person name="Calvo E."/>
            <person name="Oliveira L.F."/>
            <person name="Pinto M.C."/>
            <person name="Rosselino A.M."/>
            <person name="Ribeiro J.M."/>
        </authorList>
    </citation>
    <scope>NUCLEOTIDE SEQUENCE</scope>
</reference>
<dbReference type="AlphaFoldDB" id="A0A1L8D6U4"/>
<keyword evidence="1" id="KW-0812">Transmembrane</keyword>
<sequence>MMLWFLWTWKYSVTSQRVHSFSLLFFFVQNMCFLIISLCHYHNFSFIFNRVCVKNCEFLSQCFFPFGASALTLPPQTICTLWPMLSNLGFFSLQLQMKQECCFFVNYFAQLELFYSLFFANSKSKTQ</sequence>
<keyword evidence="1" id="KW-0472">Membrane</keyword>
<organism evidence="2">
    <name type="scientific">Nyssomyia neivai</name>
    <dbReference type="NCBI Taxonomy" id="330878"/>
    <lineage>
        <taxon>Eukaryota</taxon>
        <taxon>Metazoa</taxon>
        <taxon>Ecdysozoa</taxon>
        <taxon>Arthropoda</taxon>
        <taxon>Hexapoda</taxon>
        <taxon>Insecta</taxon>
        <taxon>Pterygota</taxon>
        <taxon>Neoptera</taxon>
        <taxon>Endopterygota</taxon>
        <taxon>Diptera</taxon>
        <taxon>Nematocera</taxon>
        <taxon>Psychodoidea</taxon>
        <taxon>Psychodidae</taxon>
        <taxon>Nyssomyia</taxon>
    </lineage>
</organism>
<evidence type="ECO:0000256" key="1">
    <source>
        <dbReference type="SAM" id="Phobius"/>
    </source>
</evidence>
<evidence type="ECO:0000313" key="2">
    <source>
        <dbReference type="EMBL" id="JAV02172.1"/>
    </source>
</evidence>